<evidence type="ECO:0000313" key="2">
    <source>
        <dbReference type="Proteomes" id="UP000503462"/>
    </source>
</evidence>
<protein>
    <recommendedName>
        <fullName evidence="3">WSC domain-containing protein</fullName>
    </recommendedName>
</protein>
<keyword evidence="2" id="KW-1185">Reference proteome</keyword>
<dbReference type="EMBL" id="CP051139">
    <property type="protein sequence ID" value="QIW96076.1"/>
    <property type="molecule type" value="Genomic_DNA"/>
</dbReference>
<dbReference type="AlphaFoldDB" id="A0A6H0XMV3"/>
<name>A0A6H0XMV3_9PEZI</name>
<evidence type="ECO:0008006" key="3">
    <source>
        <dbReference type="Google" id="ProtNLM"/>
    </source>
</evidence>
<evidence type="ECO:0000313" key="1">
    <source>
        <dbReference type="EMBL" id="QIW96076.1"/>
    </source>
</evidence>
<reference evidence="1 2" key="1">
    <citation type="journal article" date="2016" name="Sci. Rep.">
        <title>Peltaster fructicola genome reveals evolution from an invasive phytopathogen to an ectophytic parasite.</title>
        <authorList>
            <person name="Xu C."/>
            <person name="Chen H."/>
            <person name="Gleason M.L."/>
            <person name="Xu J.R."/>
            <person name="Liu H."/>
            <person name="Zhang R."/>
            <person name="Sun G."/>
        </authorList>
    </citation>
    <scope>NUCLEOTIDE SEQUENCE [LARGE SCALE GENOMIC DNA]</scope>
    <source>
        <strain evidence="1 2">LNHT1506</strain>
    </source>
</reference>
<sequence length="298" mass="30207">MPAMHADSFYARATGASGLVGATYARLVYLALQVQLICLFLALSSSVADSYQARLVFKDSKAVKVLLELQALSICHILPHSNYKLTCSIPGATGLQGASGLPGIQGPTGIPGATARPTGVQGIPGVQGSQGLIGATGPIDMSATISAVPSLTYATSDWCPRSTRQPRSSPAGTPGNTFDYIGCFVQTGSPTTLPGRALAFYAGSFGTYGNTQCSLTCKNAGYIFFGSVNQGLTSVDCWCGNSVSFVTAPAGLLGLSSVTGSAGINNCYPCNGGALIGGTAGECGNATISSIAIFARGF</sequence>
<accession>A0A6H0XMV3</accession>
<organism evidence="1 2">
    <name type="scientific">Peltaster fructicola</name>
    <dbReference type="NCBI Taxonomy" id="286661"/>
    <lineage>
        <taxon>Eukaryota</taxon>
        <taxon>Fungi</taxon>
        <taxon>Dikarya</taxon>
        <taxon>Ascomycota</taxon>
        <taxon>Pezizomycotina</taxon>
        <taxon>Dothideomycetes</taxon>
        <taxon>Dothideomycetes incertae sedis</taxon>
        <taxon>Peltaster</taxon>
    </lineage>
</organism>
<dbReference type="Proteomes" id="UP000503462">
    <property type="component" value="Chromosome 1"/>
</dbReference>
<proteinExistence type="predicted"/>
<dbReference type="OrthoDB" id="3563678at2759"/>
<gene>
    <name evidence="1" type="ORF">AMS68_001594</name>
</gene>